<dbReference type="OrthoDB" id="283616at2"/>
<name>D5C5H9_NITHN</name>
<dbReference type="eggNOG" id="COG0758">
    <property type="taxonomic scope" value="Bacteria"/>
</dbReference>
<dbReference type="AlphaFoldDB" id="D5C5H9"/>
<accession>D5C5H9</accession>
<geneLocation type="plasmid" evidence="1 2">
    <name>pNHAL01</name>
</geneLocation>
<proteinExistence type="predicted"/>
<protein>
    <recommendedName>
        <fullName evidence="3">Molybdenum cofactor carrier</fullName>
    </recommendedName>
</protein>
<dbReference type="RefSeq" id="WP_013028135.1">
    <property type="nucleotide sequence ID" value="NC_013958.1"/>
</dbReference>
<dbReference type="KEGG" id="nhl:Nhal_4026"/>
<keyword evidence="2" id="KW-1185">Reference proteome</keyword>
<reference evidence="1 2" key="1">
    <citation type="submission" date="2009-10" db="EMBL/GenBank/DDBJ databases">
        <title>Complete genome sequence of Nitrosococcus halophilus Nc4, a salt-adapted, aerobic obligate ammonia-oxidizing sulfur purple bacterium.</title>
        <authorList>
            <consortium name="US DOE Joint Genome Institute"/>
            <person name="Campbell M.A."/>
            <person name="Malfatti S.A."/>
            <person name="Chain P.S.G."/>
            <person name="Heidelberg J.F."/>
            <person name="Ward N.L."/>
            <person name="Ward B.B."/>
            <person name="Klotz M.G."/>
        </authorList>
    </citation>
    <scope>NUCLEOTIDE SEQUENCE [LARGE SCALE GENOMIC DNA]</scope>
    <source>
        <strain evidence="2">Nc4</strain>
        <plasmid evidence="2">Plasmid pNHAL01</plasmid>
    </source>
</reference>
<dbReference type="HOGENOM" id="CLU_2618418_0_0_6"/>
<dbReference type="EMBL" id="CP001799">
    <property type="protein sequence ID" value="ADE17033.1"/>
    <property type="molecule type" value="Genomic_DNA"/>
</dbReference>
<dbReference type="Proteomes" id="UP000001844">
    <property type="component" value="Plasmid pNHAL01"/>
</dbReference>
<dbReference type="InterPro" id="IPR024755">
    <property type="entry name" value="cpYpsA"/>
</dbReference>
<dbReference type="Gene3D" id="3.40.50.450">
    <property type="match status" value="1"/>
</dbReference>
<organism evidence="1 2">
    <name type="scientific">Nitrosococcus halophilus (strain Nc4)</name>
    <dbReference type="NCBI Taxonomy" id="472759"/>
    <lineage>
        <taxon>Bacteria</taxon>
        <taxon>Pseudomonadati</taxon>
        <taxon>Pseudomonadota</taxon>
        <taxon>Gammaproteobacteria</taxon>
        <taxon>Chromatiales</taxon>
        <taxon>Chromatiaceae</taxon>
        <taxon>Nitrosococcus</taxon>
    </lineage>
</organism>
<evidence type="ECO:0008006" key="3">
    <source>
        <dbReference type="Google" id="ProtNLM"/>
    </source>
</evidence>
<keyword evidence="1" id="KW-0614">Plasmid</keyword>
<evidence type="ECO:0000313" key="2">
    <source>
        <dbReference type="Proteomes" id="UP000001844"/>
    </source>
</evidence>
<gene>
    <name evidence="1" type="ORF">Nhal_4026</name>
</gene>
<sequence length="78" mass="8438">MALEKIISGGQTGVDRGVLNVALSHGFPCGGWYLPGRRAEDGVILPEYPVTELTEGGYRQRMIQPLVEKNTTTANSYG</sequence>
<dbReference type="Pfam" id="PF12694">
    <property type="entry name" value="cpYpsA"/>
    <property type="match status" value="1"/>
</dbReference>
<evidence type="ECO:0000313" key="1">
    <source>
        <dbReference type="EMBL" id="ADE17033.1"/>
    </source>
</evidence>